<dbReference type="EMBL" id="CP025706">
    <property type="protein sequence ID" value="AXB05736.1"/>
    <property type="molecule type" value="Genomic_DNA"/>
</dbReference>
<evidence type="ECO:0000313" key="12">
    <source>
        <dbReference type="EMBL" id="UZC86967.1"/>
    </source>
</evidence>
<dbReference type="Proteomes" id="UP000887009">
    <property type="component" value="Unassembled WGS sequence"/>
</dbReference>
<reference evidence="8" key="5">
    <citation type="submission" date="2022-09" db="EMBL/GenBank/DDBJ databases">
        <title>Intensive care unit water sources are persistently colonized with multi-drug resistant bacteria and are the site of extensive horizontal gene transfer of antibiotic resistance genes.</title>
        <authorList>
            <person name="Diorio-Toth L."/>
        </authorList>
    </citation>
    <scope>NUCLEOTIDE SEQUENCE</scope>
    <source>
        <strain evidence="7">GD03710</strain>
        <strain evidence="8">GD03796</strain>
    </source>
</reference>
<keyword evidence="17" id="KW-1185">Reference proteome</keyword>
<evidence type="ECO:0000313" key="14">
    <source>
        <dbReference type="Proteomes" id="UP000515756"/>
    </source>
</evidence>
<evidence type="ECO:0000313" key="16">
    <source>
        <dbReference type="Proteomes" id="UP001160758"/>
    </source>
</evidence>
<dbReference type="Proteomes" id="UP000266778">
    <property type="component" value="Chromosome"/>
</dbReference>
<dbReference type="AlphaFoldDB" id="A0A125Y8Y6"/>
<dbReference type="EMBL" id="JAOCIZ010000001">
    <property type="protein sequence ID" value="MDH1503469.1"/>
    <property type="molecule type" value="Genomic_DNA"/>
</dbReference>
<gene>
    <name evidence="1" type="ORF">C1C91_12690</name>
    <name evidence="11" type="ORF">JC965_02780</name>
    <name evidence="3" type="ORF">KAM343_03100</name>
    <name evidence="4" type="ORF">KAM348_01240</name>
    <name evidence="5" type="ORF">KAM351_11690</name>
    <name evidence="6" type="ORF">KAM382_17960</name>
    <name evidence="8" type="ORF">N5I07_17740</name>
    <name evidence="7" type="ORF">N5I20_00150</name>
    <name evidence="12" type="ORF">OJY61_03195</name>
    <name evidence="13" type="ORF">P5S46_16395</name>
    <name evidence="9" type="ORF">SJS77_01095</name>
    <name evidence="10" type="ORF">VCX44_04940</name>
    <name evidence="2" type="ORF">WP2W18E01_07960</name>
</gene>
<dbReference type="EMBL" id="CP120942">
    <property type="protein sequence ID" value="WFF97222.1"/>
    <property type="molecule type" value="Genomic_DNA"/>
</dbReference>
<evidence type="ECO:0000313" key="2">
    <source>
        <dbReference type="EMBL" id="BBQ29214.1"/>
    </source>
</evidence>
<evidence type="ECO:0000313" key="9">
    <source>
        <dbReference type="EMBL" id="MDX7719083.1"/>
    </source>
</evidence>
<dbReference type="Proteomes" id="UP001160758">
    <property type="component" value="Unassembled WGS sequence"/>
</dbReference>
<evidence type="ECO:0000313" key="6">
    <source>
        <dbReference type="EMBL" id="GJB91735.1"/>
    </source>
</evidence>
<sequence>MRFQQIKDLMLYLEELHHRQGHIYGRQIPRVDAERSRMLLAYLQGREDAAAAHLHDYREQMGSAVKETWLDQGFGEDLLAEGDRLALPATTQPAEIVALVSRQEERLIGELERLARECPTPDTAALLKALASMAQSRLTRLVHGAHRLDDL</sequence>
<name>A0A125Y8Y6_AERCA</name>
<reference evidence="11" key="3">
    <citation type="submission" date="2020-12" db="EMBL/GenBank/DDBJ databases">
        <title>GES Beta-lactamases isolated from hospital effluents in Brazil.</title>
        <authorList>
            <person name="Conte D."/>
            <person name="Mesa D."/>
            <person name="Palmeiro J.K."/>
            <person name="Dalla-Costa L.M."/>
        </authorList>
    </citation>
    <scope>NUCLEOTIDE SEQUENCE [LARGE SCALE GENOMIC DNA]</scope>
    <source>
        <strain evidence="11">Aero21</strain>
    </source>
</reference>
<dbReference type="OrthoDB" id="278693at2"/>
<dbReference type="Proteomes" id="UP001277183">
    <property type="component" value="Unassembled WGS sequence"/>
</dbReference>
<dbReference type="EMBL" id="CP110176">
    <property type="protein sequence ID" value="UZC86967.1"/>
    <property type="molecule type" value="Genomic_DNA"/>
</dbReference>
<reference evidence="3 15" key="4">
    <citation type="submission" date="2021-07" db="EMBL/GenBank/DDBJ databases">
        <title>Draft genome sequence of carbapenem-resistant Aeromonas spp. in Japan.</title>
        <authorList>
            <person name="Maehana S."/>
            <person name="Suzuki M."/>
            <person name="Kitasato H."/>
        </authorList>
    </citation>
    <scope>NUCLEOTIDE SEQUENCE [LARGE SCALE GENOMIC DNA]</scope>
    <source>
        <strain evidence="3">KAM343</strain>
        <strain evidence="4">KAM348</strain>
        <strain evidence="5">KAM351</strain>
        <strain evidence="6 15">KAM382</strain>
    </source>
</reference>
<dbReference type="Proteomes" id="UP001163285">
    <property type="component" value="Chromosome"/>
</dbReference>
<organism evidence="8 16">
    <name type="scientific">Aeromonas caviae</name>
    <name type="common">Aeromonas punctata</name>
    <dbReference type="NCBI Taxonomy" id="648"/>
    <lineage>
        <taxon>Bacteria</taxon>
        <taxon>Pseudomonadati</taxon>
        <taxon>Pseudomonadota</taxon>
        <taxon>Gammaproteobacteria</taxon>
        <taxon>Aeromonadales</taxon>
        <taxon>Aeromonadaceae</taxon>
        <taxon>Aeromonas</taxon>
    </lineage>
</organism>
<dbReference type="EMBL" id="JAWZVU010000006">
    <property type="protein sequence ID" value="MDX7719083.1"/>
    <property type="molecule type" value="Genomic_DNA"/>
</dbReference>
<dbReference type="EMBL" id="JAOCFT010000001">
    <property type="protein sequence ID" value="MDH1899369.1"/>
    <property type="molecule type" value="Genomic_DNA"/>
</dbReference>
<dbReference type="Proteomes" id="UP000737420">
    <property type="component" value="Unassembled WGS sequence"/>
</dbReference>
<evidence type="ECO:0000313" key="5">
    <source>
        <dbReference type="EMBL" id="GJA62558.1"/>
    </source>
</evidence>
<dbReference type="Proteomes" id="UP001304847">
    <property type="component" value="Unassembled WGS sequence"/>
</dbReference>
<reference evidence="1" key="1">
    <citation type="journal article" date="2019" name="J Environ">
        <title>Genetic characterization and potential molecular dissemination mechanism of tet (31) gene in Aeromonas caviae from an oxytetracycline wastewater treatment system.</title>
        <authorList>
            <person name="Shi Y."/>
            <person name="Tian Z."/>
            <person name="Leclercq S.O."/>
            <person name="Zhang H."/>
            <person name="Yang M."/>
            <person name="Zhang Y."/>
        </authorList>
    </citation>
    <scope>NUCLEOTIDE SEQUENCE</scope>
    <source>
        <strain evidence="1">T25-39</strain>
    </source>
</reference>
<proteinExistence type="predicted"/>
<dbReference type="EMBL" id="CP065937">
    <property type="protein sequence ID" value="QQA61480.1"/>
    <property type="molecule type" value="Genomic_DNA"/>
</dbReference>
<reference evidence="10 17" key="9">
    <citation type="submission" date="2023-12" db="EMBL/GenBank/DDBJ databases">
        <title>Characterization of antibiotic resistance in Aeromonas spp. in hospital effluent.</title>
        <authorList>
            <person name="Negoseki B.R.S."/>
            <person name="Krul D."/>
            <person name="Siqueira A.C."/>
            <person name="Almeida M."/>
            <person name="Mesa D."/>
            <person name="Conte D."/>
            <person name="Dalla-Costa L.M."/>
        </authorList>
    </citation>
    <scope>NUCLEOTIDE SEQUENCE [LARGE SCALE GENOMIC DNA]</scope>
    <source>
        <strain evidence="10 17">36v</strain>
    </source>
</reference>
<protein>
    <recommendedName>
        <fullName evidence="18">DUF2383 domain-containing protein</fullName>
    </recommendedName>
</protein>
<evidence type="ECO:0000313" key="17">
    <source>
        <dbReference type="Proteomes" id="UP001304847"/>
    </source>
</evidence>
<evidence type="ECO:0008006" key="18">
    <source>
        <dbReference type="Google" id="ProtNLM"/>
    </source>
</evidence>
<evidence type="ECO:0000313" key="8">
    <source>
        <dbReference type="EMBL" id="MDH1899369.1"/>
    </source>
</evidence>
<dbReference type="RefSeq" id="WP_010673186.1">
    <property type="nucleotide sequence ID" value="NZ_AP019195.1"/>
</dbReference>
<dbReference type="Proteomes" id="UP001161704">
    <property type="component" value="Unassembled WGS sequence"/>
</dbReference>
<dbReference type="Proteomes" id="UP000886939">
    <property type="component" value="Unassembled WGS sequence"/>
</dbReference>
<reference evidence="12" key="7">
    <citation type="submission" date="2023-04" db="EMBL/GenBank/DDBJ databases">
        <title>Whole Genome Sequence of Multi-drug resistant Aeromonas caviae as a gut pathogen in newborn.</title>
        <authorList>
            <person name="Jadhav S.V."/>
            <person name="Saroj S.D."/>
            <person name="Saha U.B."/>
            <person name="Sen S."/>
            <person name="Kher A."/>
        </authorList>
    </citation>
    <scope>NUCLEOTIDE SEQUENCE</scope>
    <source>
        <strain evidence="12">SVJ23</strain>
    </source>
</reference>
<dbReference type="EMBL" id="JAYGOJ010000015">
    <property type="protein sequence ID" value="MEA9435184.1"/>
    <property type="molecule type" value="Genomic_DNA"/>
</dbReference>
<dbReference type="Proteomes" id="UP000886934">
    <property type="component" value="Unassembled WGS sequence"/>
</dbReference>
<dbReference type="EMBL" id="BPNN01000012">
    <property type="protein sequence ID" value="GJA62558.1"/>
    <property type="molecule type" value="Genomic_DNA"/>
</dbReference>
<evidence type="ECO:0000313" key="11">
    <source>
        <dbReference type="EMBL" id="QQA61480.1"/>
    </source>
</evidence>
<evidence type="ECO:0000313" key="13">
    <source>
        <dbReference type="EMBL" id="WFF97222.1"/>
    </source>
</evidence>
<evidence type="ECO:0000313" key="3">
    <source>
        <dbReference type="EMBL" id="GJA39514.1"/>
    </source>
</evidence>
<dbReference type="KEGG" id="acav:VI35_16625"/>
<evidence type="ECO:0000313" key="4">
    <source>
        <dbReference type="EMBL" id="GJA52701.1"/>
    </source>
</evidence>
<dbReference type="EMBL" id="AP021927">
    <property type="protein sequence ID" value="BBQ29214.1"/>
    <property type="molecule type" value="Genomic_DNA"/>
</dbReference>
<reference evidence="9" key="8">
    <citation type="submission" date="2023-11" db="EMBL/GenBank/DDBJ databases">
        <title>WGS of Aeromonas in Northern Israel.</title>
        <authorList>
            <person name="Hershko Y."/>
        </authorList>
    </citation>
    <scope>NUCLEOTIDE SEQUENCE</scope>
    <source>
        <strain evidence="9">77416</strain>
    </source>
</reference>
<evidence type="ECO:0000313" key="10">
    <source>
        <dbReference type="EMBL" id="MEA9435184.1"/>
    </source>
</evidence>
<dbReference type="Proteomes" id="UP000515756">
    <property type="component" value="Chromosome"/>
</dbReference>
<dbReference type="EMBL" id="BPOP01000014">
    <property type="protein sequence ID" value="GJB91735.1"/>
    <property type="molecule type" value="Genomic_DNA"/>
</dbReference>
<dbReference type="EMBL" id="BPNI01000003">
    <property type="protein sequence ID" value="GJA39514.1"/>
    <property type="molecule type" value="Genomic_DNA"/>
</dbReference>
<evidence type="ECO:0000313" key="7">
    <source>
        <dbReference type="EMBL" id="MDH1503469.1"/>
    </source>
</evidence>
<reference evidence="2 14" key="2">
    <citation type="submission" date="2019-12" db="EMBL/GenBank/DDBJ databases">
        <title>complete genome sequences of Aeromonas caviae str. WP2-W18-ESBL-01 isolated from wastewater treatment plant effluent.</title>
        <authorList>
            <person name="Sekizuka T."/>
            <person name="Itokawa K."/>
            <person name="Yatsu K."/>
            <person name="Inamine Y."/>
            <person name="Kuroda M."/>
        </authorList>
    </citation>
    <scope>NUCLEOTIDE SEQUENCE [LARGE SCALE GENOMIC DNA]</scope>
    <source>
        <strain evidence="2 14">WP2-W18-ESBL-01</strain>
    </source>
</reference>
<dbReference type="EMBL" id="BPNL01000001">
    <property type="protein sequence ID" value="GJA52701.1"/>
    <property type="molecule type" value="Genomic_DNA"/>
</dbReference>
<evidence type="ECO:0000313" key="1">
    <source>
        <dbReference type="EMBL" id="AXB05736.1"/>
    </source>
</evidence>
<accession>A0A125Y8Y6</accession>
<dbReference type="Proteomes" id="UP001218423">
    <property type="component" value="Chromosome"/>
</dbReference>
<evidence type="ECO:0000313" key="15">
    <source>
        <dbReference type="Proteomes" id="UP000737420"/>
    </source>
</evidence>
<dbReference type="GeneID" id="48821158"/>
<reference evidence="13" key="6">
    <citation type="submission" date="2023-03" db="EMBL/GenBank/DDBJ databases">
        <title>Aeromonas caviae strain AC1520.</title>
        <authorList>
            <person name="Xie T."/>
            <person name="Zhang Q."/>
            <person name="Deng J."/>
            <person name="Li X."/>
        </authorList>
    </citation>
    <scope>NUCLEOTIDE SEQUENCE</scope>
    <source>
        <strain evidence="13">AC1520</strain>
    </source>
</reference>